<feature type="compositionally biased region" description="Basic and acidic residues" evidence="2">
    <location>
        <begin position="737"/>
        <end position="757"/>
    </location>
</feature>
<feature type="compositionally biased region" description="Pro residues" evidence="2">
    <location>
        <begin position="270"/>
        <end position="283"/>
    </location>
</feature>
<reference evidence="4" key="1">
    <citation type="journal article" date="2020" name="Stud. Mycol.">
        <title>101 Dothideomycetes genomes: a test case for predicting lifestyles and emergence of pathogens.</title>
        <authorList>
            <person name="Haridas S."/>
            <person name="Albert R."/>
            <person name="Binder M."/>
            <person name="Bloem J."/>
            <person name="Labutti K."/>
            <person name="Salamov A."/>
            <person name="Andreopoulos B."/>
            <person name="Baker S."/>
            <person name="Barry K."/>
            <person name="Bills G."/>
            <person name="Bluhm B."/>
            <person name="Cannon C."/>
            <person name="Castanera R."/>
            <person name="Culley D."/>
            <person name="Daum C."/>
            <person name="Ezra D."/>
            <person name="Gonzalez J."/>
            <person name="Henrissat B."/>
            <person name="Kuo A."/>
            <person name="Liang C."/>
            <person name="Lipzen A."/>
            <person name="Lutzoni F."/>
            <person name="Magnuson J."/>
            <person name="Mondo S."/>
            <person name="Nolan M."/>
            <person name="Ohm R."/>
            <person name="Pangilinan J."/>
            <person name="Park H.-J."/>
            <person name="Ramirez L."/>
            <person name="Alfaro M."/>
            <person name="Sun H."/>
            <person name="Tritt A."/>
            <person name="Yoshinaga Y."/>
            <person name="Zwiers L.-H."/>
            <person name="Turgeon B."/>
            <person name="Goodwin S."/>
            <person name="Spatafora J."/>
            <person name="Crous P."/>
            <person name="Grigoriev I."/>
        </authorList>
    </citation>
    <scope>NUCLEOTIDE SEQUENCE</scope>
    <source>
        <strain evidence="4">ATCC 16933</strain>
    </source>
</reference>
<organism evidence="4 5">
    <name type="scientific">Lineolata rhizophorae</name>
    <dbReference type="NCBI Taxonomy" id="578093"/>
    <lineage>
        <taxon>Eukaryota</taxon>
        <taxon>Fungi</taxon>
        <taxon>Dikarya</taxon>
        <taxon>Ascomycota</taxon>
        <taxon>Pezizomycotina</taxon>
        <taxon>Dothideomycetes</taxon>
        <taxon>Dothideomycetes incertae sedis</taxon>
        <taxon>Lineolatales</taxon>
        <taxon>Lineolataceae</taxon>
        <taxon>Lineolata</taxon>
    </lineage>
</organism>
<feature type="compositionally biased region" description="Low complexity" evidence="2">
    <location>
        <begin position="203"/>
        <end position="215"/>
    </location>
</feature>
<feature type="compositionally biased region" description="Basic residues" evidence="2">
    <location>
        <begin position="382"/>
        <end position="408"/>
    </location>
</feature>
<feature type="compositionally biased region" description="Low complexity" evidence="2">
    <location>
        <begin position="50"/>
        <end position="76"/>
    </location>
</feature>
<feature type="compositionally biased region" description="Polar residues" evidence="2">
    <location>
        <begin position="315"/>
        <end position="339"/>
    </location>
</feature>
<feature type="region of interest" description="Disordered" evidence="2">
    <location>
        <begin position="716"/>
        <end position="797"/>
    </location>
</feature>
<feature type="compositionally biased region" description="Low complexity" evidence="2">
    <location>
        <begin position="1"/>
        <end position="42"/>
    </location>
</feature>
<feature type="compositionally biased region" description="Polar residues" evidence="2">
    <location>
        <begin position="237"/>
        <end position="252"/>
    </location>
</feature>
<dbReference type="Pfam" id="PF04212">
    <property type="entry name" value="MIT"/>
    <property type="match status" value="1"/>
</dbReference>
<feature type="compositionally biased region" description="Low complexity" evidence="2">
    <location>
        <begin position="97"/>
        <end position="126"/>
    </location>
</feature>
<dbReference type="InterPro" id="IPR007330">
    <property type="entry name" value="MIT_dom"/>
</dbReference>
<keyword evidence="1" id="KW-0175">Coiled coil</keyword>
<feature type="compositionally biased region" description="Polar residues" evidence="2">
    <location>
        <begin position="1262"/>
        <end position="1278"/>
    </location>
</feature>
<feature type="region of interest" description="Disordered" evidence="2">
    <location>
        <begin position="1665"/>
        <end position="1712"/>
    </location>
</feature>
<feature type="region of interest" description="Disordered" evidence="2">
    <location>
        <begin position="668"/>
        <end position="703"/>
    </location>
</feature>
<feature type="compositionally biased region" description="Low complexity" evidence="2">
    <location>
        <begin position="1619"/>
        <end position="1632"/>
    </location>
</feature>
<feature type="compositionally biased region" description="Polar residues" evidence="2">
    <location>
        <begin position="1165"/>
        <end position="1177"/>
    </location>
</feature>
<feature type="compositionally biased region" description="Polar residues" evidence="2">
    <location>
        <begin position="409"/>
        <end position="445"/>
    </location>
</feature>
<evidence type="ECO:0000256" key="1">
    <source>
        <dbReference type="SAM" id="Coils"/>
    </source>
</evidence>
<evidence type="ECO:0000313" key="4">
    <source>
        <dbReference type="EMBL" id="KAF2457591.1"/>
    </source>
</evidence>
<feature type="compositionally biased region" description="Gly residues" evidence="2">
    <location>
        <begin position="1690"/>
        <end position="1712"/>
    </location>
</feature>
<feature type="compositionally biased region" description="Low complexity" evidence="2">
    <location>
        <begin position="1223"/>
        <end position="1247"/>
    </location>
</feature>
<feature type="compositionally biased region" description="Pro residues" evidence="2">
    <location>
        <begin position="1078"/>
        <end position="1089"/>
    </location>
</feature>
<feature type="compositionally biased region" description="Polar residues" evidence="2">
    <location>
        <begin position="366"/>
        <end position="379"/>
    </location>
</feature>
<feature type="compositionally biased region" description="Gly residues" evidence="2">
    <location>
        <begin position="1046"/>
        <end position="1057"/>
    </location>
</feature>
<feature type="region of interest" description="Disordered" evidence="2">
    <location>
        <begin position="888"/>
        <end position="922"/>
    </location>
</feature>
<dbReference type="EMBL" id="MU001680">
    <property type="protein sequence ID" value="KAF2457591.1"/>
    <property type="molecule type" value="Genomic_DNA"/>
</dbReference>
<feature type="region of interest" description="Disordered" evidence="2">
    <location>
        <begin position="1"/>
        <end position="496"/>
    </location>
</feature>
<feature type="region of interest" description="Disordered" evidence="2">
    <location>
        <begin position="1582"/>
        <end position="1637"/>
    </location>
</feature>
<feature type="region of interest" description="Disordered" evidence="2">
    <location>
        <begin position="803"/>
        <end position="822"/>
    </location>
</feature>
<feature type="compositionally biased region" description="Low complexity" evidence="2">
    <location>
        <begin position="253"/>
        <end position="262"/>
    </location>
</feature>
<dbReference type="Proteomes" id="UP000799766">
    <property type="component" value="Unassembled WGS sequence"/>
</dbReference>
<feature type="compositionally biased region" description="Low complexity" evidence="2">
    <location>
        <begin position="340"/>
        <end position="351"/>
    </location>
</feature>
<feature type="region of interest" description="Disordered" evidence="2">
    <location>
        <begin position="1192"/>
        <end position="1424"/>
    </location>
</feature>
<gene>
    <name evidence="4" type="ORF">BDY21DRAFT_363857</name>
</gene>
<feature type="compositionally biased region" description="Pro residues" evidence="2">
    <location>
        <begin position="1123"/>
        <end position="1138"/>
    </location>
</feature>
<feature type="compositionally biased region" description="Basic and acidic residues" evidence="2">
    <location>
        <begin position="486"/>
        <end position="496"/>
    </location>
</feature>
<name>A0A6A6P0M5_9PEZI</name>
<feature type="compositionally biased region" description="Low complexity" evidence="2">
    <location>
        <begin position="1103"/>
        <end position="1122"/>
    </location>
</feature>
<evidence type="ECO:0000259" key="3">
    <source>
        <dbReference type="Pfam" id="PF04212"/>
    </source>
</evidence>
<feature type="compositionally biased region" description="Low complexity" evidence="2">
    <location>
        <begin position="1280"/>
        <end position="1297"/>
    </location>
</feature>
<feature type="compositionally biased region" description="Low complexity" evidence="2">
    <location>
        <begin position="1673"/>
        <end position="1689"/>
    </location>
</feature>
<feature type="compositionally biased region" description="Basic and acidic residues" evidence="2">
    <location>
        <begin position="626"/>
        <end position="637"/>
    </location>
</feature>
<feature type="domain" description="MIT" evidence="3">
    <location>
        <begin position="498"/>
        <end position="562"/>
    </location>
</feature>
<feature type="compositionally biased region" description="Polar residues" evidence="2">
    <location>
        <begin position="1328"/>
        <end position="1343"/>
    </location>
</feature>
<feature type="region of interest" description="Disordered" evidence="2">
    <location>
        <begin position="1003"/>
        <end position="1180"/>
    </location>
</feature>
<accession>A0A6A6P0M5</accession>
<dbReference type="Gene3D" id="1.20.58.80">
    <property type="entry name" value="Phosphotransferase system, lactose/cellobiose-type IIA subunit"/>
    <property type="match status" value="1"/>
</dbReference>
<dbReference type="PANTHER" id="PTHR37327:SF1">
    <property type="entry name" value="MICROTUBULE INTERACTING AND TRANSPORT DOMAIN-CONTAINING PROTEIN"/>
    <property type="match status" value="1"/>
</dbReference>
<feature type="compositionally biased region" description="Gly residues" evidence="2">
    <location>
        <begin position="574"/>
        <end position="583"/>
    </location>
</feature>
<keyword evidence="5" id="KW-1185">Reference proteome</keyword>
<feature type="compositionally biased region" description="Low complexity" evidence="2">
    <location>
        <begin position="1011"/>
        <end position="1029"/>
    </location>
</feature>
<protein>
    <recommendedName>
        <fullName evidence="3">MIT domain-containing protein</fullName>
    </recommendedName>
</protein>
<dbReference type="SUPFAM" id="SSF116846">
    <property type="entry name" value="MIT domain"/>
    <property type="match status" value="1"/>
</dbReference>
<proteinExistence type="predicted"/>
<feature type="region of interest" description="Disordered" evidence="2">
    <location>
        <begin position="571"/>
        <end position="651"/>
    </location>
</feature>
<feature type="compositionally biased region" description="Pro residues" evidence="2">
    <location>
        <begin position="677"/>
        <end position="695"/>
    </location>
</feature>
<feature type="compositionally biased region" description="Low complexity" evidence="2">
    <location>
        <begin position="1064"/>
        <end position="1077"/>
    </location>
</feature>
<feature type="compositionally biased region" description="Polar residues" evidence="2">
    <location>
        <begin position="1030"/>
        <end position="1039"/>
    </location>
</feature>
<sequence>MAGSGASVSSSVYNGPGSAAHSTAAAVTALPQQASSSSSTSQPHRRRSTRSSSLSSSSIVTVKRSASVNSSSRRGSLAGHQRSLTGTLYGGNGTDNGGTNYYNDTSSDSSSRRAAAQQQQQQQQGSGRRRRSSVAHVPGLDGLAGIREGVGNLNRWSQSTSGSNKSGGGSSEVTQGAYHQRQKSSAGSHVHHKHSRSGSTGVLLSRRLSASAGSSPTRTGVAATAPTSFLHGGGVTAASSTTSPKSIKYSNKSSRSPTSTSPRRTRTGSPVPPRSAAEPPPLLTLPTLPRTVYDPTSSPSSAASATPSTAGLFTPVTQSSSVGDYFTAKTQNASNSSSLARPGPQQQQRARGVPKSPLRSPPIITEKSNSSELQQQQPYSHTHSHSHSRSRSRSRSQSHSRKPSKSHRPGQSSGNISYTSYQAASSSGQHRSTKSGGTVASSSANDHAPSHQRDRSISNASSSYFGGEAATPSSAGTTPNRGGGNARERRERDKKTMLSRALAKANTAVLLDNAQNFEGATEAYADACRLLQQVMLRSTGEDDKRKLESIRTTYSNRIAELQQLMVELQRSVGSGDGGAGGKAGKSLPARPMSNDSSVESDEHSRFNLNLFSAGGTGEGEGGGEEQQQRHSQTEHVNAHGNRSSTDDEHGDGEEYVAQTATVARIVPAAPSPAGSGPTPPVKEPPVPKNRPPPIPIHHSQRDSVITSTIREIEGERQAGNGTAAPITGQNFLPIPRESGRNSVEHPVERRSDLESPMDRSYMPAPLSPRRPSSPMTYPDVQPQHQQQHHQHQYQQDNTMYERQMAREHQQQQHYPPHNAQFGRYSDESMSWLDTIEESGGSSCSSSVHSLHGVSMRRKHLRSASGATEAEFDAALDAAVEAAYDEGFEPYEDDEGDADDDDDGNESRLPLQQPDPVAVSRRNVELAKEKVREAEREEAVREAKMRERERLLRSRKEGSLPHVRDSVGVMADLMDDEADEEERMLDEMTKEYLLDGFDFELQSKSALPPRESGSSGFSGSTWSGGSMSSSRNTAGTSLTTVAEAGVAIGGGPGAGTGAGSKHAHSSSSHSHMTSNGSVPPMPSQPSPLPPVSEAQTTPKPPQQPIQQQQQPQQQQQQEQQPQEPAIPPTPPPPPPPQHQSPPAGAAVPHPPPQQNNSTTTTPRPVSVQNRRMSGQNMKQLKIETSVVNSLAAGAQAKAPYTQQPTIAEPPDSADTHPLPPLPKSATGTSPAASTPAGGSSTSAAGTGPVLLDSVFRGPGQSVPRLNTTLQPSAAGTPSGLSPAYTASATTTVSPATPALAHSATSTEAPASPGGSRVPGTKAPIRKNKSSLSLKNRALSISSPDGSEGSAAGTPTSTTFANFPPHSAGPVPGRKGTGPSLAPTPSVPTFNPGDGPLPSGGMHLFSSDIHSPHSPHGGGAAGVSNAAPGGAVPGAGGAPAVGSVADTLAEATVATPDGGNAPIPLEPCPDAYLLRPFWLMRALYQTIAHPRGGYLSNKLFVPRDVWGVKGVKIRNVEEKVAQCDLLTAALQKLAAVDTLDADAVLDEMQALEGVLDMVQATLSKKLGSEVGVAGVAQFFKDAPQPGGAGGGGGSMWSATSGQDSPAGEYPPDLGAAGFGGQAQPQQQQQQQATQNLPKSATQNKYFASWRKLRGKNSGVGLAATFSGAGSGAGGTTSAASSTTNVGTHSSGGSNGGGNGGSGTGSGTGGVLGGANGELPRDALTLATLPMTRDPKVRLPKREVEKVECVGVNANYMGALARLFDSVQVLDQIARQVEDPGLKHSSQTHVGLELSTRHAAEFFAFYICRFVLTDVAAMLDKFIKRGSEWVLV</sequence>
<feature type="compositionally biased region" description="Acidic residues" evidence="2">
    <location>
        <begin position="888"/>
        <end position="903"/>
    </location>
</feature>
<dbReference type="InterPro" id="IPR036181">
    <property type="entry name" value="MIT_dom_sf"/>
</dbReference>
<evidence type="ECO:0000256" key="2">
    <source>
        <dbReference type="SAM" id="MobiDB-lite"/>
    </source>
</evidence>
<evidence type="ECO:0000313" key="5">
    <source>
        <dbReference type="Proteomes" id="UP000799766"/>
    </source>
</evidence>
<feature type="compositionally biased region" description="Low complexity" evidence="2">
    <location>
        <begin position="1153"/>
        <end position="1163"/>
    </location>
</feature>
<feature type="region of interest" description="Disordered" evidence="2">
    <location>
        <begin position="934"/>
        <end position="956"/>
    </location>
</feature>
<dbReference type="PANTHER" id="PTHR37327">
    <property type="entry name" value="CHROMOSOME 1, WHOLE GENOME SHOTGUN SEQUENCE"/>
    <property type="match status" value="1"/>
</dbReference>
<dbReference type="OrthoDB" id="2245455at2759"/>
<feature type="compositionally biased region" description="Low complexity" evidence="2">
    <location>
        <begin position="284"/>
        <end position="310"/>
    </location>
</feature>
<feature type="coiled-coil region" evidence="1">
    <location>
        <begin position="544"/>
        <end position="571"/>
    </location>
</feature>